<dbReference type="EMBL" id="WCTR01000008">
    <property type="protein sequence ID" value="KAB4211811.1"/>
    <property type="molecule type" value="Genomic_DNA"/>
</dbReference>
<dbReference type="InterPro" id="IPR012337">
    <property type="entry name" value="RNaseH-like_sf"/>
</dbReference>
<dbReference type="EMBL" id="JAFBJK010000002">
    <property type="protein sequence ID" value="MBT8725078.1"/>
    <property type="molecule type" value="Genomic_DNA"/>
</dbReference>
<dbReference type="Gene3D" id="3.30.420.10">
    <property type="entry name" value="Ribonuclease H-like superfamily/Ribonuclease H"/>
    <property type="match status" value="1"/>
</dbReference>
<reference evidence="4 5" key="1">
    <citation type="submission" date="2018-08" db="EMBL/GenBank/DDBJ databases">
        <title>A genome reference for cultivated species of the human gut microbiota.</title>
        <authorList>
            <person name="Zou Y."/>
            <person name="Xue W."/>
            <person name="Luo G."/>
        </authorList>
    </citation>
    <scope>NUCLEOTIDE SEQUENCE [LARGE SCALE GENOMIC DNA]</scope>
    <source>
        <strain evidence="4 5">AM29-12AC</strain>
    </source>
</reference>
<keyword evidence="4" id="KW-0378">Hydrolase</keyword>
<dbReference type="InterPro" id="IPR036397">
    <property type="entry name" value="RNaseH_sf"/>
</dbReference>
<dbReference type="SUPFAM" id="SSF53098">
    <property type="entry name" value="Ribonuclease H-like"/>
    <property type="match status" value="1"/>
</dbReference>
<gene>
    <name evidence="4" type="ORF">DW758_10365</name>
    <name evidence="2" type="ORF">GAP55_12595</name>
    <name evidence="3" type="ORF">JQN06_02665</name>
</gene>
<dbReference type="GO" id="GO:0003676">
    <property type="term" value="F:nucleic acid binding"/>
    <property type="evidence" value="ECO:0007669"/>
    <property type="project" value="InterPro"/>
</dbReference>
<dbReference type="EMBL" id="QSJZ01000007">
    <property type="protein sequence ID" value="RHE23215.1"/>
    <property type="molecule type" value="Genomic_DNA"/>
</dbReference>
<dbReference type="Pfam" id="PF00929">
    <property type="entry name" value="RNase_T"/>
    <property type="match status" value="1"/>
</dbReference>
<organism evidence="4 5">
    <name type="scientific">Bacteroides uniformis</name>
    <dbReference type="NCBI Taxonomy" id="820"/>
    <lineage>
        <taxon>Bacteria</taxon>
        <taxon>Pseudomonadati</taxon>
        <taxon>Bacteroidota</taxon>
        <taxon>Bacteroidia</taxon>
        <taxon>Bacteroidales</taxon>
        <taxon>Bacteroidaceae</taxon>
        <taxon>Bacteroides</taxon>
    </lineage>
</organism>
<keyword evidence="4" id="KW-0540">Nuclease</keyword>
<evidence type="ECO:0000313" key="3">
    <source>
        <dbReference type="EMBL" id="MBT8725078.1"/>
    </source>
</evidence>
<dbReference type="Proteomes" id="UP000466952">
    <property type="component" value="Unassembled WGS sequence"/>
</dbReference>
<feature type="domain" description="Exonuclease" evidence="1">
    <location>
        <begin position="11"/>
        <end position="235"/>
    </location>
</feature>
<proteinExistence type="predicted"/>
<evidence type="ECO:0000313" key="6">
    <source>
        <dbReference type="Proteomes" id="UP000466952"/>
    </source>
</evidence>
<sequence>MAPQTEQKIYVGIGLDFETGGLDCRECACTQIALQAVRFDTWQVFDRYQAYIAPYGKQDAGLPRRKVLRTRHEQAKGQEYVPMKYEQAALDYSAITMEMLRTQGMDMKKVAGEVIAFAKRATLSKGNQCKPVLVGQNIAFDIGFLQQLVNYAGLAAEFEKTFSGSRDYYGNFQPHYIDTLALGRLAFAADPEVTSYKLELVASRLGVELDDAHDAAADVTATLDILGVYTSRLRQTEGTATAMQKKEKTRKYFKI</sequence>
<keyword evidence="4" id="KW-0269">Exonuclease</keyword>
<evidence type="ECO:0000313" key="4">
    <source>
        <dbReference type="EMBL" id="RHE23215.1"/>
    </source>
</evidence>
<evidence type="ECO:0000313" key="2">
    <source>
        <dbReference type="EMBL" id="KAB4211811.1"/>
    </source>
</evidence>
<dbReference type="CDD" id="cd06127">
    <property type="entry name" value="DEDDh"/>
    <property type="match status" value="1"/>
</dbReference>
<dbReference type="Proteomes" id="UP000283601">
    <property type="component" value="Unassembled WGS sequence"/>
</dbReference>
<dbReference type="SMART" id="SM00479">
    <property type="entry name" value="EXOIII"/>
    <property type="match status" value="1"/>
</dbReference>
<accession>A0A139KA62</accession>
<dbReference type="GO" id="GO:0006259">
    <property type="term" value="P:DNA metabolic process"/>
    <property type="evidence" value="ECO:0007669"/>
    <property type="project" value="UniProtKB-ARBA"/>
</dbReference>
<reference evidence="2 6" key="2">
    <citation type="journal article" date="2019" name="Nat. Med.">
        <title>A library of human gut bacterial isolates paired with longitudinal multiomics data enables mechanistic microbiome research.</title>
        <authorList>
            <person name="Poyet M."/>
            <person name="Groussin M."/>
            <person name="Gibbons S.M."/>
            <person name="Avila-Pacheco J."/>
            <person name="Jiang X."/>
            <person name="Kearney S.M."/>
            <person name="Perrotta A.R."/>
            <person name="Berdy B."/>
            <person name="Zhao S."/>
            <person name="Lieberman T.D."/>
            <person name="Swanson P.K."/>
            <person name="Smith M."/>
            <person name="Roesemann S."/>
            <person name="Alexander J.E."/>
            <person name="Rich S.A."/>
            <person name="Livny J."/>
            <person name="Vlamakis H."/>
            <person name="Clish C."/>
            <person name="Bullock K."/>
            <person name="Deik A."/>
            <person name="Scott J."/>
            <person name="Pierce K.A."/>
            <person name="Xavier R.J."/>
            <person name="Alm E.J."/>
        </authorList>
    </citation>
    <scope>NUCLEOTIDE SEQUENCE [LARGE SCALE GENOMIC DNA]</scope>
    <source>
        <strain evidence="2 6">BIOML-A11</strain>
    </source>
</reference>
<protein>
    <submittedName>
        <fullName evidence="4">3'-5' exonuclease</fullName>
    </submittedName>
</protein>
<evidence type="ECO:0000313" key="5">
    <source>
        <dbReference type="Proteomes" id="UP000283601"/>
    </source>
</evidence>
<reference evidence="3 7" key="3">
    <citation type="submission" date="2020-12" db="EMBL/GenBank/DDBJ databases">
        <title>Microorganisms.</title>
        <authorList>
            <person name="Matos J."/>
            <person name="Faleiro L."/>
            <person name="Duarte I."/>
        </authorList>
    </citation>
    <scope>NUCLEOTIDE SEQUENCE [LARGE SCALE GENOMIC DNA]</scope>
    <source>
        <strain evidence="3 7">PtFD3Pch2</strain>
    </source>
</reference>
<dbReference type="Proteomes" id="UP001196342">
    <property type="component" value="Unassembled WGS sequence"/>
</dbReference>
<dbReference type="GO" id="GO:0004527">
    <property type="term" value="F:exonuclease activity"/>
    <property type="evidence" value="ECO:0007669"/>
    <property type="project" value="UniProtKB-KW"/>
</dbReference>
<keyword evidence="7" id="KW-1185">Reference proteome</keyword>
<dbReference type="AlphaFoldDB" id="A0A139KA62"/>
<comment type="caution">
    <text evidence="4">The sequence shown here is derived from an EMBL/GenBank/DDBJ whole genome shotgun (WGS) entry which is preliminary data.</text>
</comment>
<evidence type="ECO:0000259" key="1">
    <source>
        <dbReference type="SMART" id="SM00479"/>
    </source>
</evidence>
<evidence type="ECO:0000313" key="7">
    <source>
        <dbReference type="Proteomes" id="UP001196342"/>
    </source>
</evidence>
<name>A0A139KA62_BACUN</name>
<dbReference type="RefSeq" id="WP_004293553.1">
    <property type="nucleotide sequence ID" value="NZ_CACRTC010000044.1"/>
</dbReference>
<dbReference type="InterPro" id="IPR013520">
    <property type="entry name" value="Ribonucl_H"/>
</dbReference>